<keyword evidence="1" id="KW-1133">Transmembrane helix</keyword>
<proteinExistence type="predicted"/>
<evidence type="ECO:0000313" key="2">
    <source>
        <dbReference type="EMBL" id="ABG61018.1"/>
    </source>
</evidence>
<name>A0A6N4SX74_CYTH3</name>
<gene>
    <name evidence="2" type="ordered locus">CHU_3786</name>
</gene>
<dbReference type="RefSeq" id="WP_011587123.1">
    <property type="nucleotide sequence ID" value="NC_008255.1"/>
</dbReference>
<dbReference type="EMBL" id="CP000383">
    <property type="protein sequence ID" value="ABG61018.1"/>
    <property type="molecule type" value="Genomic_DNA"/>
</dbReference>
<reference evidence="2 3" key="1">
    <citation type="journal article" date="2007" name="Appl. Environ. Microbiol.">
        <title>Genome sequence of the cellulolytic gliding bacterium Cytophaga hutchinsonii.</title>
        <authorList>
            <person name="Xie G."/>
            <person name="Bruce D.C."/>
            <person name="Challacombe J.F."/>
            <person name="Chertkov O."/>
            <person name="Detter J.C."/>
            <person name="Gilna P."/>
            <person name="Han C.S."/>
            <person name="Lucas S."/>
            <person name="Misra M."/>
            <person name="Myers G.L."/>
            <person name="Richardson P."/>
            <person name="Tapia R."/>
            <person name="Thayer N."/>
            <person name="Thompson L.S."/>
            <person name="Brettin T.S."/>
            <person name="Henrissat B."/>
            <person name="Wilson D.B."/>
            <person name="McBride M.J."/>
        </authorList>
    </citation>
    <scope>NUCLEOTIDE SEQUENCE [LARGE SCALE GENOMIC DNA]</scope>
    <source>
        <strain evidence="3">ATCC 33406 / DSM 1761 / CIP 103989 / NBRC 15051 / NCIMB 9469 / D465</strain>
    </source>
</reference>
<feature type="transmembrane region" description="Helical" evidence="1">
    <location>
        <begin position="95"/>
        <end position="114"/>
    </location>
</feature>
<feature type="transmembrane region" description="Helical" evidence="1">
    <location>
        <begin position="281"/>
        <end position="307"/>
    </location>
</feature>
<dbReference type="AlphaFoldDB" id="A0A6N4SX74"/>
<accession>A0A6N4SX74</accession>
<feature type="transmembrane region" description="Helical" evidence="1">
    <location>
        <begin position="55"/>
        <end position="74"/>
    </location>
</feature>
<keyword evidence="1" id="KW-0472">Membrane</keyword>
<protein>
    <submittedName>
        <fullName evidence="2">Uncharacterized protein</fullName>
    </submittedName>
</protein>
<dbReference type="KEGG" id="chu:CHU_3786"/>
<evidence type="ECO:0000256" key="1">
    <source>
        <dbReference type="SAM" id="Phobius"/>
    </source>
</evidence>
<feature type="transmembrane region" description="Helical" evidence="1">
    <location>
        <begin position="16"/>
        <end position="35"/>
    </location>
</feature>
<sequence length="317" mass="37428">MPTLWKKEDIRLKIKYYLIPQALVSLFITLYPFFIGNFFRQAYVITNWELLNQNIVFQTIFIITGTLVIAYFAYAKTGIFLFDFYQKKWGQRSSFFILPLFIGAICSFAIHTHIDHAKIRSYSITSINELRNIHDSTEVYTIGYYNILYDEYFYTERIEDVNIGTSKHHQYVTEVNTYAVCPVLVNFSTEYDLKKQKVWIGFNVCKRFNFRHNYQDPLIKDAAYENLTKIHSQKDVTYFTETSNKIYADLIKEKLSNNSIPYTDPIILEAHYEPYVPYDGYAYALSALYFYLGANAFLTIVAMTKYVDQSKKEKRIK</sequence>
<organism evidence="2 3">
    <name type="scientific">Cytophaga hutchinsonii (strain ATCC 33406 / DSM 1761 / CIP 103989 / NBRC 15051 / NCIMB 9469 / D465)</name>
    <dbReference type="NCBI Taxonomy" id="269798"/>
    <lineage>
        <taxon>Bacteria</taxon>
        <taxon>Pseudomonadati</taxon>
        <taxon>Bacteroidota</taxon>
        <taxon>Cytophagia</taxon>
        <taxon>Cytophagales</taxon>
        <taxon>Cytophagaceae</taxon>
        <taxon>Cytophaga</taxon>
    </lineage>
</organism>
<keyword evidence="3" id="KW-1185">Reference proteome</keyword>
<dbReference type="Proteomes" id="UP000001822">
    <property type="component" value="Chromosome"/>
</dbReference>
<keyword evidence="1" id="KW-0812">Transmembrane</keyword>
<evidence type="ECO:0000313" key="3">
    <source>
        <dbReference type="Proteomes" id="UP000001822"/>
    </source>
</evidence>